<feature type="domain" description="CN hydrolase" evidence="2">
    <location>
        <begin position="15"/>
        <end position="248"/>
    </location>
</feature>
<proteinExistence type="inferred from homology"/>
<keyword evidence="4" id="KW-1185">Reference proteome</keyword>
<dbReference type="RefSeq" id="WP_216340317.1">
    <property type="nucleotide sequence ID" value="NZ_JAHLEM010000036.1"/>
</dbReference>
<dbReference type="PROSITE" id="PS50263">
    <property type="entry name" value="CN_HYDROLASE"/>
    <property type="match status" value="1"/>
</dbReference>
<dbReference type="PANTHER" id="PTHR43674">
    <property type="entry name" value="NITRILASE C965.09-RELATED"/>
    <property type="match status" value="1"/>
</dbReference>
<dbReference type="Proteomes" id="UP000720508">
    <property type="component" value="Unassembled WGS sequence"/>
</dbReference>
<name>A0ABS6C8V7_9ACTN</name>
<keyword evidence="3" id="KW-0378">Hydrolase</keyword>
<dbReference type="PROSITE" id="PS01227">
    <property type="entry name" value="UPF0012"/>
    <property type="match status" value="1"/>
</dbReference>
<dbReference type="InterPro" id="IPR050345">
    <property type="entry name" value="Aliph_Amidase/BUP"/>
</dbReference>
<evidence type="ECO:0000313" key="3">
    <source>
        <dbReference type="EMBL" id="MBU3863330.1"/>
    </source>
</evidence>
<dbReference type="CDD" id="cd07576">
    <property type="entry name" value="R-amidase_like"/>
    <property type="match status" value="1"/>
</dbReference>
<accession>A0ABS6C8V7</accession>
<dbReference type="PANTHER" id="PTHR43674:SF16">
    <property type="entry name" value="CARBON-NITROGEN FAMILY, PUTATIVE (AFU_ORTHOLOGUE AFUA_5G02350)-RELATED"/>
    <property type="match status" value="1"/>
</dbReference>
<gene>
    <name evidence="3" type="ORF">KN815_04255</name>
</gene>
<dbReference type="InterPro" id="IPR001110">
    <property type="entry name" value="UPF0012_CS"/>
</dbReference>
<dbReference type="InterPro" id="IPR003010">
    <property type="entry name" value="C-N_Hydrolase"/>
</dbReference>
<protein>
    <submittedName>
        <fullName evidence="3">Carbon-nitrogen hydrolase family protein</fullName>
    </submittedName>
</protein>
<comment type="caution">
    <text evidence="3">The sequence shown here is derived from an EMBL/GenBank/DDBJ whole genome shotgun (WGS) entry which is preliminary data.</text>
</comment>
<evidence type="ECO:0000259" key="2">
    <source>
        <dbReference type="PROSITE" id="PS50263"/>
    </source>
</evidence>
<dbReference type="GO" id="GO:0016787">
    <property type="term" value="F:hydrolase activity"/>
    <property type="evidence" value="ECO:0007669"/>
    <property type="project" value="UniProtKB-KW"/>
</dbReference>
<evidence type="ECO:0000313" key="4">
    <source>
        <dbReference type="Proteomes" id="UP000720508"/>
    </source>
</evidence>
<dbReference type="Pfam" id="PF00795">
    <property type="entry name" value="CN_hydrolase"/>
    <property type="match status" value="1"/>
</dbReference>
<dbReference type="InterPro" id="IPR044083">
    <property type="entry name" value="RamA-like"/>
</dbReference>
<dbReference type="EMBL" id="JAHLEM010000036">
    <property type="protein sequence ID" value="MBU3863330.1"/>
    <property type="molecule type" value="Genomic_DNA"/>
</dbReference>
<evidence type="ECO:0000256" key="1">
    <source>
        <dbReference type="ARBA" id="ARBA00010613"/>
    </source>
</evidence>
<sequence>MARIHPWTPTPKALMKISGLQTAGTPGDVDANLHELDAACRRARAEGAELLITTELFVTGYDIGDAVRDLARTDLLSPAREIAASHGIALVLGAPEHDVGACYNSAFFIDPAGAVLGRHRKNHLFGELDRRYFTPGDLPAPVIDYAGVRIAMLICYDVEFPENVRAAALAGADLVAVPTAQMQPYEFIAEHLLRVRAWENQIYIAYVNHDGDEGSLRYVGRSSIVSPSATVLDSVEHGNRLLFATVDPHTVRQARKANPYLTDLRPDLFTPSARATKDPSC</sequence>
<comment type="similarity">
    <text evidence="1">Belongs to the carbon-nitrogen hydrolase superfamily. NIT1/NIT2 family.</text>
</comment>
<reference evidence="3 4" key="1">
    <citation type="submission" date="2021-06" db="EMBL/GenBank/DDBJ databases">
        <authorList>
            <person name="Pan X."/>
        </authorList>
    </citation>
    <scope>NUCLEOTIDE SEQUENCE [LARGE SCALE GENOMIC DNA]</scope>
    <source>
        <strain evidence="3 4">4503</strain>
    </source>
</reference>
<organism evidence="3 4">
    <name type="scientific">Streptomyces niphimycinicus</name>
    <dbReference type="NCBI Taxonomy" id="2842201"/>
    <lineage>
        <taxon>Bacteria</taxon>
        <taxon>Bacillati</taxon>
        <taxon>Actinomycetota</taxon>
        <taxon>Actinomycetes</taxon>
        <taxon>Kitasatosporales</taxon>
        <taxon>Streptomycetaceae</taxon>
        <taxon>Streptomyces</taxon>
    </lineage>
</organism>